<proteinExistence type="predicted"/>
<organism evidence="1 2">
    <name type="scientific">Termititenax aidoneus</name>
    <dbReference type="NCBI Taxonomy" id="2218524"/>
    <lineage>
        <taxon>Bacteria</taxon>
        <taxon>Bacillati</taxon>
        <taxon>Candidatus Margulisiibacteriota</taxon>
        <taxon>Candidatus Termititenacia</taxon>
        <taxon>Candidatus Termititenacales</taxon>
        <taxon>Candidatus Termititenacaceae</taxon>
        <taxon>Candidatus Termititenax</taxon>
    </lineage>
</organism>
<accession>A0A388TE34</accession>
<dbReference type="Proteomes" id="UP000269352">
    <property type="component" value="Unassembled WGS sequence"/>
</dbReference>
<protein>
    <submittedName>
        <fullName evidence="1">Uncharacterized protein</fullName>
    </submittedName>
</protein>
<dbReference type="AlphaFoldDB" id="A0A388TE34"/>
<evidence type="ECO:0000313" key="2">
    <source>
        <dbReference type="Proteomes" id="UP000269352"/>
    </source>
</evidence>
<reference evidence="1 2" key="1">
    <citation type="journal article" date="2019" name="ISME J.">
        <title>Genome analyses of uncultured TG2/ZB3 bacteria in 'Margulisbacteria' specifically attached to ectosymbiotic spirochetes of protists in the termite gut.</title>
        <authorList>
            <person name="Utami Y.D."/>
            <person name="Kuwahara H."/>
            <person name="Igai K."/>
            <person name="Murakami T."/>
            <person name="Sugaya K."/>
            <person name="Morikawa T."/>
            <person name="Nagura Y."/>
            <person name="Yuki M."/>
            <person name="Deevong P."/>
            <person name="Inoue T."/>
            <person name="Kihara K."/>
            <person name="Lo N."/>
            <person name="Yamada A."/>
            <person name="Ohkuma M."/>
            <person name="Hongoh Y."/>
        </authorList>
    </citation>
    <scope>NUCLEOTIDE SEQUENCE [LARGE SCALE GENOMIC DNA]</scope>
    <source>
        <strain evidence="1">NkOx7-01</strain>
    </source>
</reference>
<dbReference type="EMBL" id="BGZN01000127">
    <property type="protein sequence ID" value="GBR75002.1"/>
    <property type="molecule type" value="Genomic_DNA"/>
</dbReference>
<evidence type="ECO:0000313" key="1">
    <source>
        <dbReference type="EMBL" id="GBR75002.1"/>
    </source>
</evidence>
<keyword evidence="2" id="KW-1185">Reference proteome</keyword>
<comment type="caution">
    <text evidence="1">The sequence shown here is derived from an EMBL/GenBank/DDBJ whole genome shotgun (WGS) entry which is preliminary data.</text>
</comment>
<sequence length="82" mass="8957">MPGSFSGVSSEKYRAFDIACNGKRSPLPGTKGDGVIDFADLGKMPKQQLVDFCKALHDNGELAKKREVKIYINTLPSVWGQV</sequence>
<name>A0A388TE34_TERA1</name>
<gene>
    <name evidence="1" type="ORF">NO1_2076</name>
</gene>